<dbReference type="OrthoDB" id="2221333at2"/>
<name>A0A0K9FC89_9BACI</name>
<evidence type="ECO:0000313" key="2">
    <source>
        <dbReference type="EMBL" id="KMY31847.1"/>
    </source>
</evidence>
<proteinExistence type="predicted"/>
<accession>A0A0K9FC89</accession>
<evidence type="ECO:0000313" key="3">
    <source>
        <dbReference type="Proteomes" id="UP000037326"/>
    </source>
</evidence>
<evidence type="ECO:0000256" key="1">
    <source>
        <dbReference type="SAM" id="Phobius"/>
    </source>
</evidence>
<reference evidence="3" key="1">
    <citation type="submission" date="2015-07" db="EMBL/GenBank/DDBJ databases">
        <authorList>
            <consortium name="Consortium for Microbial Forensics and Genomics (microFORGE)"/>
            <person name="Knight B.M."/>
            <person name="Roberts D.P."/>
            <person name="Lin D."/>
            <person name="Hari K."/>
            <person name="Fletcher J."/>
            <person name="Melcher U."/>
            <person name="Blagden T."/>
            <person name="Winegar R.A."/>
        </authorList>
    </citation>
    <scope>NUCLEOTIDE SEQUENCE [LARGE SCALE GENOMIC DNA]</scope>
    <source>
        <strain evidence="3">DSM 23493</strain>
    </source>
</reference>
<dbReference type="InterPro" id="IPR009339">
    <property type="entry name" value="DUF998"/>
</dbReference>
<keyword evidence="1" id="KW-0812">Transmembrane</keyword>
<dbReference type="GeneID" id="96597940"/>
<sequence length="202" mass="23186">MSIEKILSIVAVLFFLSYFIFFLILHFKKTGYHPIRHAVSDYGVGATKNLFLIYAWFSNLGALSLSIVLLNVKDRFSISASIPILIILMVISRILMLFFPTDLEGEKLTVRGKLHYLFAILAFAFSYMVIDRGGSHLKLLEGFKNLNLFFYIITMISSISLGAVIVTMFKPLRFIFGICERVFLLSINIWFIVVSIWFVYLL</sequence>
<feature type="transmembrane region" description="Helical" evidence="1">
    <location>
        <begin position="150"/>
        <end position="169"/>
    </location>
</feature>
<organism evidence="2 3">
    <name type="scientific">Lysinibacillus xylanilyticus</name>
    <dbReference type="NCBI Taxonomy" id="582475"/>
    <lineage>
        <taxon>Bacteria</taxon>
        <taxon>Bacillati</taxon>
        <taxon>Bacillota</taxon>
        <taxon>Bacilli</taxon>
        <taxon>Bacillales</taxon>
        <taxon>Bacillaceae</taxon>
        <taxon>Lysinibacillus</taxon>
    </lineage>
</organism>
<dbReference type="EMBL" id="LFXJ01000005">
    <property type="protein sequence ID" value="KMY31847.1"/>
    <property type="molecule type" value="Genomic_DNA"/>
</dbReference>
<dbReference type="AlphaFoldDB" id="A0A0K9FC89"/>
<dbReference type="PATRIC" id="fig|582475.4.peg.782"/>
<keyword evidence="1" id="KW-1133">Transmembrane helix</keyword>
<protein>
    <recommendedName>
        <fullName evidence="4">DUF998 domain-containing protein</fullName>
    </recommendedName>
</protein>
<dbReference type="RefSeq" id="WP_049664648.1">
    <property type="nucleotide sequence ID" value="NZ_JBIVOC010000002.1"/>
</dbReference>
<feature type="transmembrane region" description="Helical" evidence="1">
    <location>
        <begin position="78"/>
        <end position="101"/>
    </location>
</feature>
<feature type="transmembrane region" description="Helical" evidence="1">
    <location>
        <begin position="181"/>
        <end position="200"/>
    </location>
</feature>
<dbReference type="Proteomes" id="UP000037326">
    <property type="component" value="Unassembled WGS sequence"/>
</dbReference>
<keyword evidence="1" id="KW-0472">Membrane</keyword>
<comment type="caution">
    <text evidence="2">The sequence shown here is derived from an EMBL/GenBank/DDBJ whole genome shotgun (WGS) entry which is preliminary data.</text>
</comment>
<evidence type="ECO:0008006" key="4">
    <source>
        <dbReference type="Google" id="ProtNLM"/>
    </source>
</evidence>
<feature type="transmembrane region" description="Helical" evidence="1">
    <location>
        <begin position="51"/>
        <end position="72"/>
    </location>
</feature>
<gene>
    <name evidence="2" type="ORF">ACZ11_06565</name>
</gene>
<feature type="transmembrane region" description="Helical" evidence="1">
    <location>
        <begin position="6"/>
        <end position="27"/>
    </location>
</feature>
<feature type="transmembrane region" description="Helical" evidence="1">
    <location>
        <begin position="113"/>
        <end position="130"/>
    </location>
</feature>
<dbReference type="Pfam" id="PF06197">
    <property type="entry name" value="DUF998"/>
    <property type="match status" value="1"/>
</dbReference>